<reference evidence="5" key="1">
    <citation type="submission" date="2021-04" db="EMBL/GenBank/DDBJ databases">
        <title>Taxonomic assessment of Weissella genus.</title>
        <authorList>
            <person name="Fanelli F."/>
            <person name="Chieffi D."/>
            <person name="Dell'Aquila A."/>
            <person name="Gyu-Sung C."/>
            <person name="Franz C.M.A.P."/>
            <person name="Fusco V."/>
        </authorList>
    </citation>
    <scope>NUCLEOTIDE SEQUENCE</scope>
    <source>
        <strain evidence="5">LMG 25373</strain>
    </source>
</reference>
<dbReference type="SUPFAM" id="SSF50249">
    <property type="entry name" value="Nucleic acid-binding proteins"/>
    <property type="match status" value="1"/>
</dbReference>
<dbReference type="Pfam" id="PF01588">
    <property type="entry name" value="tRNA_bind"/>
    <property type="match status" value="1"/>
</dbReference>
<name>A0ABT0VGB5_9LACO</name>
<dbReference type="NCBIfam" id="NF045760">
    <property type="entry name" value="YtpR"/>
    <property type="match status" value="1"/>
</dbReference>
<evidence type="ECO:0000313" key="6">
    <source>
        <dbReference type="Proteomes" id="UP001057481"/>
    </source>
</evidence>
<dbReference type="Gene3D" id="3.30.1940.10">
    <property type="entry name" value="YtpR-like"/>
    <property type="match status" value="1"/>
</dbReference>
<dbReference type="RefSeq" id="WP_205143167.1">
    <property type="nucleotide sequence ID" value="NZ_JAFBDN010000003.1"/>
</dbReference>
<keyword evidence="2 3" id="KW-0694">RNA-binding</keyword>
<keyword evidence="6" id="KW-1185">Reference proteome</keyword>
<dbReference type="InterPro" id="IPR037154">
    <property type="entry name" value="YtpR-like_sf"/>
</dbReference>
<dbReference type="InterPro" id="IPR002547">
    <property type="entry name" value="tRNA-bd_dom"/>
</dbReference>
<evidence type="ECO:0000256" key="1">
    <source>
        <dbReference type="ARBA" id="ARBA00022555"/>
    </source>
</evidence>
<evidence type="ECO:0000259" key="4">
    <source>
        <dbReference type="PROSITE" id="PS50886"/>
    </source>
</evidence>
<keyword evidence="1 3" id="KW-0820">tRNA-binding</keyword>
<evidence type="ECO:0000313" key="5">
    <source>
        <dbReference type="EMBL" id="MCM2436726.1"/>
    </source>
</evidence>
<dbReference type="Proteomes" id="UP001057481">
    <property type="component" value="Unassembled WGS sequence"/>
</dbReference>
<dbReference type="EMBL" id="JAGMVS010000038">
    <property type="protein sequence ID" value="MCM2436726.1"/>
    <property type="molecule type" value="Genomic_DNA"/>
</dbReference>
<dbReference type="InterPro" id="IPR012340">
    <property type="entry name" value="NA-bd_OB-fold"/>
</dbReference>
<comment type="caution">
    <text evidence="5">The sequence shown here is derived from an EMBL/GenBank/DDBJ whole genome shotgun (WGS) entry which is preliminary data.</text>
</comment>
<feature type="domain" description="TRNA-binding" evidence="4">
    <location>
        <begin position="91"/>
        <end position="203"/>
    </location>
</feature>
<organism evidence="5 6">
    <name type="scientific">Periweissella beninensis</name>
    <dbReference type="NCBI Taxonomy" id="504936"/>
    <lineage>
        <taxon>Bacteria</taxon>
        <taxon>Bacillati</taxon>
        <taxon>Bacillota</taxon>
        <taxon>Bacilli</taxon>
        <taxon>Lactobacillales</taxon>
        <taxon>Lactobacillaceae</taxon>
        <taxon>Periweissella</taxon>
    </lineage>
</organism>
<dbReference type="Pfam" id="PF14794">
    <property type="entry name" value="DUF4479"/>
    <property type="match status" value="1"/>
</dbReference>
<dbReference type="Gene3D" id="2.40.50.140">
    <property type="entry name" value="Nucleic acid-binding proteins"/>
    <property type="match status" value="1"/>
</dbReference>
<gene>
    <name evidence="5" type="ORF">KAK10_02110</name>
</gene>
<accession>A0ABT0VGB5</accession>
<proteinExistence type="predicted"/>
<dbReference type="PROSITE" id="PS50886">
    <property type="entry name" value="TRBD"/>
    <property type="match status" value="1"/>
</dbReference>
<sequence>MLISSYNLAHMGDTLIVMLAPDTSSQQANEQKGDIVRIFNAETNETLGYNFFEISQSLKLTAVGPVVLTEEEVSILNNKLSLSGFDAELVADLDPKFVIGYVATVTPHPDSDHLQITQTQVGNGQTLQIVSGSPNMKAGIKVVVAKVGAVMPSGLIIWPGELRGVASNGMIVSGRELKLPNAPEVPGALILPDDFQQVGEALDFVQAQKLFK</sequence>
<dbReference type="InterPro" id="IPR033714">
    <property type="entry name" value="tRNA_bind_bactPheRS"/>
</dbReference>
<protein>
    <submittedName>
        <fullName evidence="5">DUF4479 and tRNA-binding domain-containing protein</fullName>
    </submittedName>
</protein>
<evidence type="ECO:0000256" key="3">
    <source>
        <dbReference type="PROSITE-ProRule" id="PRU00209"/>
    </source>
</evidence>
<dbReference type="InterPro" id="IPR027855">
    <property type="entry name" value="DUF4479"/>
</dbReference>
<dbReference type="CDD" id="cd02796">
    <property type="entry name" value="tRNA_bind_bactPheRS"/>
    <property type="match status" value="1"/>
</dbReference>
<evidence type="ECO:0000256" key="2">
    <source>
        <dbReference type="ARBA" id="ARBA00022884"/>
    </source>
</evidence>